<dbReference type="PROSITE" id="PS50940">
    <property type="entry name" value="CHIT_BIND_II"/>
    <property type="match status" value="1"/>
</dbReference>
<evidence type="ECO:0000313" key="4">
    <source>
        <dbReference type="Proteomes" id="UP000232896"/>
    </source>
</evidence>
<keyword evidence="4" id="KW-1185">Reference proteome</keyword>
<dbReference type="SUPFAM" id="SSF57625">
    <property type="entry name" value="Invertebrate chitin-binding proteins"/>
    <property type="match status" value="1"/>
</dbReference>
<dbReference type="EMBL" id="MG958660">
    <property type="protein sequence ID" value="AYU75205.1"/>
    <property type="molecule type" value="Genomic_DNA"/>
</dbReference>
<dbReference type="InterPro" id="IPR036508">
    <property type="entry name" value="Chitin-bd_dom_sf"/>
</dbReference>
<proteinExistence type="predicted"/>
<evidence type="ECO:0000313" key="3">
    <source>
        <dbReference type="EMBL" id="AYU75205.1"/>
    </source>
</evidence>
<dbReference type="Pfam" id="PF01607">
    <property type="entry name" value="CBM_14"/>
    <property type="match status" value="1"/>
</dbReference>
<reference evidence="2 4" key="1">
    <citation type="journal article" date="2013" name="Virus Res.">
        <title>Determination and analysis of the genome sequence of Spodoptera littoralis multiple nucleopolyhedrovirus.</title>
        <authorList>
            <person name="Breitenbach J.E."/>
            <person name="El-Sheikh el.-S.A."/>
            <person name="Harrison R.L."/>
            <person name="Rowley D.L."/>
            <person name="Sparks M.E."/>
            <person name="Gundersen-Rindal D.E."/>
            <person name="Popham H.J."/>
        </authorList>
    </citation>
    <scope>NUCLEOTIDE SEQUENCE [LARGE SCALE GENOMIC DNA]</scope>
    <source>
        <strain evidence="2">AN1956</strain>
    </source>
</reference>
<sequence>MWLLLAFFIILKLMVYHQLQKMQFGANDSKICPRGYHGTNSDPFDCNAYYLCPQAIRFFCPTGQQFDLDTKRCEDVVDLDTGCVGRLHRNLLL</sequence>
<reference evidence="3" key="2">
    <citation type="submission" date="2018-02" db="EMBL/GenBank/DDBJ databases">
        <title>Genome analyses of the Tunisian isolate of Spodoptera littoralis#nucleopolyhedrovirus SpliNPV-Tun2 and biological activity identification.</title>
        <authorList>
            <person name="Ben Tiba S."/>
            <person name="Wennmann J.T."/>
            <person name="Laarif A."/>
            <person name="Larem A."/>
            <person name="Fattouch S."/>
            <person name="Jehle J.A."/>
        </authorList>
    </citation>
    <scope>NUCLEOTIDE SEQUENCE</scope>
    <source>
        <strain evidence="3">SpliNPV-Tun2</strain>
    </source>
</reference>
<organismHost>
    <name type="scientific">Lepidoptera</name>
    <name type="common">moths &amp; butterflies</name>
    <dbReference type="NCBI Taxonomy" id="7088"/>
</organismHost>
<dbReference type="GO" id="GO:0008061">
    <property type="term" value="F:chitin binding"/>
    <property type="evidence" value="ECO:0007669"/>
    <property type="project" value="InterPro"/>
</dbReference>
<dbReference type="Proteomes" id="UP000232896">
    <property type="component" value="Segment"/>
</dbReference>
<organism evidence="2 4">
    <name type="scientific">Spodoptera littoralis nuclear polyhedrosis virus</name>
    <name type="common">SlNPV</name>
    <dbReference type="NCBI Taxonomy" id="10456"/>
    <lineage>
        <taxon>Viruses</taxon>
        <taxon>Viruses incertae sedis</taxon>
        <taxon>Naldaviricetes</taxon>
        <taxon>Lefavirales</taxon>
        <taxon>Baculoviridae</taxon>
        <taxon>Alphabaculovirus</taxon>
        <taxon>Alphabaculovirus splittoralis</taxon>
    </lineage>
</organism>
<dbReference type="InterPro" id="IPR002557">
    <property type="entry name" value="Chitin-bd_dom"/>
</dbReference>
<dbReference type="SMART" id="SM00494">
    <property type="entry name" value="ChtBD2"/>
    <property type="match status" value="1"/>
</dbReference>
<name>M1JSC8_NPVSL</name>
<evidence type="ECO:0000259" key="1">
    <source>
        <dbReference type="PROSITE" id="PS50940"/>
    </source>
</evidence>
<dbReference type="EMBL" id="JX454574">
    <property type="protein sequence ID" value="AGE89867.1"/>
    <property type="molecule type" value="Genomic_DNA"/>
</dbReference>
<gene>
    <name evidence="3" type="primary">ORF12</name>
    <name evidence="2" type="ORF">SlsnVgp012</name>
</gene>
<dbReference type="GO" id="GO:0005576">
    <property type="term" value="C:extracellular region"/>
    <property type="evidence" value="ECO:0007669"/>
    <property type="project" value="InterPro"/>
</dbReference>
<evidence type="ECO:0000313" key="2">
    <source>
        <dbReference type="EMBL" id="AGE89867.1"/>
    </source>
</evidence>
<dbReference type="OrthoDB" id="24819at10239"/>
<accession>M1JSC8</accession>
<dbReference type="Gene3D" id="2.170.140.10">
    <property type="entry name" value="Chitin binding domain"/>
    <property type="match status" value="1"/>
</dbReference>
<feature type="domain" description="Chitin-binding type-2" evidence="1">
    <location>
        <begin position="29"/>
        <end position="85"/>
    </location>
</feature>
<protein>
    <recommendedName>
        <fullName evidence="1">Chitin-binding type-2 domain-containing protein</fullName>
    </recommendedName>
</protein>